<gene>
    <name evidence="1" type="ORF">M9Y10_001652</name>
</gene>
<dbReference type="Proteomes" id="UP001470230">
    <property type="component" value="Unassembled WGS sequence"/>
</dbReference>
<comment type="caution">
    <text evidence="1">The sequence shown here is derived from an EMBL/GenBank/DDBJ whole genome shotgun (WGS) entry which is preliminary data.</text>
</comment>
<name>A0ABR2L7L6_9EUKA</name>
<dbReference type="EMBL" id="JAPFFF010000001">
    <property type="protein sequence ID" value="KAK8899338.1"/>
    <property type="molecule type" value="Genomic_DNA"/>
</dbReference>
<organism evidence="1 2">
    <name type="scientific">Tritrichomonas musculus</name>
    <dbReference type="NCBI Taxonomy" id="1915356"/>
    <lineage>
        <taxon>Eukaryota</taxon>
        <taxon>Metamonada</taxon>
        <taxon>Parabasalia</taxon>
        <taxon>Tritrichomonadida</taxon>
        <taxon>Tritrichomonadidae</taxon>
        <taxon>Tritrichomonas</taxon>
    </lineage>
</organism>
<proteinExistence type="predicted"/>
<evidence type="ECO:0000313" key="2">
    <source>
        <dbReference type="Proteomes" id="UP001470230"/>
    </source>
</evidence>
<keyword evidence="2" id="KW-1185">Reference proteome</keyword>
<accession>A0ABR2L7L6</accession>
<reference evidence="1 2" key="1">
    <citation type="submission" date="2024-04" db="EMBL/GenBank/DDBJ databases">
        <title>Tritrichomonas musculus Genome.</title>
        <authorList>
            <person name="Alves-Ferreira E."/>
            <person name="Grigg M."/>
            <person name="Lorenzi H."/>
            <person name="Galac M."/>
        </authorList>
    </citation>
    <scope>NUCLEOTIDE SEQUENCE [LARGE SCALE GENOMIC DNA]</scope>
    <source>
        <strain evidence="1 2">EAF2021</strain>
    </source>
</reference>
<evidence type="ECO:0000313" key="1">
    <source>
        <dbReference type="EMBL" id="KAK8899338.1"/>
    </source>
</evidence>
<sequence length="322" mass="36113">MKSGNAVFNKVGQGLLDLTIEPGTLGLKYYNHLKSSNIIILTNVINQVSAFSSSFSNSHGDFEIELEKNQRKISFSPSSSDSPIFTLQNYKQNPNKAWAFSGSFPFSIKGFGIVMNGGKTKKSGSAFATARFPYDFQKVKIDSRLLICPDPKSMILYHSIVNITHPLFEICALNKTNRSELHCQLNGYNIMQLMNIFFDLSFQKFLLTAYQLGGSVGNNIIKMSYLYNSFELSHKGRLMFDYSDIQFGMHYESNKTDGFDFKIGFSCNLSEHNFAFTMNKELKFVIQTNFPIPDIGNLSVTAGIDSFDLHATTLSASLLIVE</sequence>
<protein>
    <submittedName>
        <fullName evidence="1">Uncharacterized protein</fullName>
    </submittedName>
</protein>